<dbReference type="PANTHER" id="PTHR17985">
    <property type="entry name" value="SER/THR-RICH PROTEIN T10 IN DGCR REGION"/>
    <property type="match status" value="1"/>
</dbReference>
<dbReference type="GO" id="GO:0007030">
    <property type="term" value="P:Golgi organization"/>
    <property type="evidence" value="ECO:0007669"/>
    <property type="project" value="TreeGrafter"/>
</dbReference>
<evidence type="ECO:0000313" key="1">
    <source>
        <dbReference type="EMBL" id="VEN60600.1"/>
    </source>
</evidence>
<dbReference type="OrthoDB" id="191601at2759"/>
<protein>
    <recommendedName>
        <fullName evidence="3">Transport and Golgi organization protein 2</fullName>
    </recommendedName>
</protein>
<name>A0A653DK52_CALMS</name>
<sequence length="277" mass="31574">MCILFVHVDPEPKQGQYRLVVATNRDEYYRRPARSAFQDEETKIIGGTDMQEGREGGMWLGFRTKETEGGKNKVHCLAVILNLAGEALENSHGRGVIVKNYLLSSQKPPKYIKKLEENHNFSGYTFVAVELSQNGAITYHHGNRPLVDSIYTGEHTLGFGNSPPYSPYNKVCKGRYRMLEILESGKKGDELVQELLNLLKDRTKHLPDEELQRRSPAAYECLSSVYVDMSEHGYGTRTHTVITIDSDWNMEFVEHTMKAPIDPKNPEWDITKIKARL</sequence>
<accession>A0A653DK52</accession>
<evidence type="ECO:0000313" key="2">
    <source>
        <dbReference type="Proteomes" id="UP000410492"/>
    </source>
</evidence>
<proteinExistence type="predicted"/>
<dbReference type="Proteomes" id="UP000410492">
    <property type="component" value="Unassembled WGS sequence"/>
</dbReference>
<dbReference type="GO" id="GO:0005794">
    <property type="term" value="C:Golgi apparatus"/>
    <property type="evidence" value="ECO:0007669"/>
    <property type="project" value="TreeGrafter"/>
</dbReference>
<dbReference type="PANTHER" id="PTHR17985:SF8">
    <property type="entry name" value="TRANSPORT AND GOLGI ORGANIZATION PROTEIN 2 HOMOLOG"/>
    <property type="match status" value="1"/>
</dbReference>
<dbReference type="InterPro" id="IPR008551">
    <property type="entry name" value="TANGO2"/>
</dbReference>
<reference evidence="1 2" key="1">
    <citation type="submission" date="2019-01" db="EMBL/GenBank/DDBJ databases">
        <authorList>
            <person name="Sayadi A."/>
        </authorList>
    </citation>
    <scope>NUCLEOTIDE SEQUENCE [LARGE SCALE GENOMIC DNA]</scope>
</reference>
<evidence type="ECO:0008006" key="3">
    <source>
        <dbReference type="Google" id="ProtNLM"/>
    </source>
</evidence>
<dbReference type="Pfam" id="PF05742">
    <property type="entry name" value="TANGO2"/>
    <property type="match status" value="1"/>
</dbReference>
<dbReference type="AlphaFoldDB" id="A0A653DK52"/>
<keyword evidence="2" id="KW-1185">Reference proteome</keyword>
<dbReference type="EMBL" id="CAACVG010012646">
    <property type="protein sequence ID" value="VEN60600.1"/>
    <property type="molecule type" value="Genomic_DNA"/>
</dbReference>
<dbReference type="GO" id="GO:0009306">
    <property type="term" value="P:protein secretion"/>
    <property type="evidence" value="ECO:0007669"/>
    <property type="project" value="TreeGrafter"/>
</dbReference>
<dbReference type="EMBL" id="CAACVG010012646">
    <property type="protein sequence ID" value="VEN60601.1"/>
    <property type="molecule type" value="Genomic_DNA"/>
</dbReference>
<organism evidence="1 2">
    <name type="scientific">Callosobruchus maculatus</name>
    <name type="common">Southern cowpea weevil</name>
    <name type="synonym">Pulse bruchid</name>
    <dbReference type="NCBI Taxonomy" id="64391"/>
    <lineage>
        <taxon>Eukaryota</taxon>
        <taxon>Metazoa</taxon>
        <taxon>Ecdysozoa</taxon>
        <taxon>Arthropoda</taxon>
        <taxon>Hexapoda</taxon>
        <taxon>Insecta</taxon>
        <taxon>Pterygota</taxon>
        <taxon>Neoptera</taxon>
        <taxon>Endopterygota</taxon>
        <taxon>Coleoptera</taxon>
        <taxon>Polyphaga</taxon>
        <taxon>Cucujiformia</taxon>
        <taxon>Chrysomeloidea</taxon>
        <taxon>Chrysomelidae</taxon>
        <taxon>Bruchinae</taxon>
        <taxon>Bruchini</taxon>
        <taxon>Callosobruchus</taxon>
    </lineage>
</organism>
<gene>
    <name evidence="1" type="ORF">CALMAC_LOCUS18246</name>
</gene>